<dbReference type="EC" id="2.5.1.18" evidence="1"/>
<dbReference type="InterPro" id="IPR036249">
    <property type="entry name" value="Thioredoxin-like_sf"/>
</dbReference>
<keyword evidence="2" id="KW-0808">Transferase</keyword>
<evidence type="ECO:0000313" key="8">
    <source>
        <dbReference type="Proteomes" id="UP000324705"/>
    </source>
</evidence>
<feature type="domain" description="GST N-terminal" evidence="5">
    <location>
        <begin position="5"/>
        <end position="84"/>
    </location>
</feature>
<name>A0A9R0ZT75_TRITD</name>
<evidence type="ECO:0000256" key="4">
    <source>
        <dbReference type="ARBA" id="ARBA00047960"/>
    </source>
</evidence>
<dbReference type="FunFam" id="3.40.30.10:FF:000044">
    <property type="entry name" value="Glutathione S-transferase GSTU6"/>
    <property type="match status" value="1"/>
</dbReference>
<gene>
    <name evidence="7" type="ORF">TRITD_7Bv1G021820</name>
</gene>
<dbReference type="CDD" id="cd03058">
    <property type="entry name" value="GST_N_Tau"/>
    <property type="match status" value="1"/>
</dbReference>
<keyword evidence="8" id="KW-1185">Reference proteome</keyword>
<dbReference type="PROSITE" id="PS50404">
    <property type="entry name" value="GST_NTER"/>
    <property type="match status" value="1"/>
</dbReference>
<dbReference type="InterPro" id="IPR040079">
    <property type="entry name" value="Glutathione_S-Trfase"/>
</dbReference>
<dbReference type="SUPFAM" id="SSF47616">
    <property type="entry name" value="GST C-terminal domain-like"/>
    <property type="match status" value="1"/>
</dbReference>
<evidence type="ECO:0000259" key="6">
    <source>
        <dbReference type="PROSITE" id="PS50405"/>
    </source>
</evidence>
<dbReference type="InterPro" id="IPR004045">
    <property type="entry name" value="Glutathione_S-Trfase_N"/>
</dbReference>
<comment type="similarity">
    <text evidence="3">Belongs to the GST superfamily. Tau family.</text>
</comment>
<reference evidence="7 8" key="1">
    <citation type="submission" date="2017-09" db="EMBL/GenBank/DDBJ databases">
        <authorList>
            <consortium name="International Durum Wheat Genome Sequencing Consortium (IDWGSC)"/>
            <person name="Milanesi L."/>
        </authorList>
    </citation>
    <scope>NUCLEOTIDE SEQUENCE [LARGE SCALE GENOMIC DNA]</scope>
    <source>
        <strain evidence="8">cv. Svevo</strain>
    </source>
</reference>
<dbReference type="GO" id="GO:0004364">
    <property type="term" value="F:glutathione transferase activity"/>
    <property type="evidence" value="ECO:0007669"/>
    <property type="project" value="UniProtKB-EC"/>
</dbReference>
<dbReference type="EMBL" id="LT934124">
    <property type="protein sequence ID" value="VAI83690.1"/>
    <property type="molecule type" value="Genomic_DNA"/>
</dbReference>
<dbReference type="InterPro" id="IPR045073">
    <property type="entry name" value="Omega/Tau-like"/>
</dbReference>
<dbReference type="SFLD" id="SFLDG00358">
    <property type="entry name" value="Main_(cytGST)"/>
    <property type="match status" value="1"/>
</dbReference>
<dbReference type="Pfam" id="PF02798">
    <property type="entry name" value="GST_N"/>
    <property type="match status" value="1"/>
</dbReference>
<dbReference type="GO" id="GO:0005737">
    <property type="term" value="C:cytoplasm"/>
    <property type="evidence" value="ECO:0007669"/>
    <property type="project" value="TreeGrafter"/>
</dbReference>
<evidence type="ECO:0000313" key="7">
    <source>
        <dbReference type="EMBL" id="VAI83690.1"/>
    </source>
</evidence>
<feature type="domain" description="GST C-terminal" evidence="6">
    <location>
        <begin position="90"/>
        <end position="219"/>
    </location>
</feature>
<dbReference type="SFLD" id="SFLDS00019">
    <property type="entry name" value="Glutathione_Transferase_(cytos"/>
    <property type="match status" value="1"/>
</dbReference>
<dbReference type="GO" id="GO:0009407">
    <property type="term" value="P:toxin catabolic process"/>
    <property type="evidence" value="ECO:0007669"/>
    <property type="project" value="UniProtKB-ARBA"/>
</dbReference>
<dbReference type="SFLD" id="SFLDG01152">
    <property type="entry name" value="Main.3:_Omega-_and_Tau-like"/>
    <property type="match status" value="1"/>
</dbReference>
<evidence type="ECO:0000256" key="2">
    <source>
        <dbReference type="ARBA" id="ARBA00022679"/>
    </source>
</evidence>
<evidence type="ECO:0000256" key="1">
    <source>
        <dbReference type="ARBA" id="ARBA00012452"/>
    </source>
</evidence>
<dbReference type="PROSITE" id="PS50405">
    <property type="entry name" value="GST_CTER"/>
    <property type="match status" value="1"/>
</dbReference>
<dbReference type="FunFam" id="1.20.1050.10:FF:000016">
    <property type="entry name" value="Glutathione S-transferase U9"/>
    <property type="match status" value="1"/>
</dbReference>
<dbReference type="PANTHER" id="PTHR11260">
    <property type="entry name" value="GLUTATHIONE S-TRANSFERASE, GST, SUPERFAMILY, GST DOMAIN CONTAINING"/>
    <property type="match status" value="1"/>
</dbReference>
<sequence>MAGEGDLQLLGGLVSPFTLRVRMALHVKGVSYEYLEQDLWDKSELLLASNPVHKKVPVLIHAGKPICESVAIVQYVDEVWASAPSLLPADPYDRAVTRFWAAYVDDKLFPAWLAILRAATEEERAQKLAATLAVLAPMEEAFSACSAFSSGGDSIGYFDLALGCQLFWLDALREMFDVMVIDDGRTPPLAAWTERFLETEAAKMVKPPMSSMLEYAGQLRENRIFATLNTGLLQIATPKIVFAELPSSSSAP</sequence>
<dbReference type="Gramene" id="TRITD7Bv1G021820.1">
    <property type="protein sequence ID" value="TRITD7Bv1G021820.1"/>
    <property type="gene ID" value="TRITD7Bv1G021820"/>
</dbReference>
<dbReference type="CDD" id="cd03185">
    <property type="entry name" value="GST_C_Tau"/>
    <property type="match status" value="1"/>
</dbReference>
<dbReference type="Proteomes" id="UP000324705">
    <property type="component" value="Chromosome 7B"/>
</dbReference>
<evidence type="ECO:0000256" key="3">
    <source>
        <dbReference type="ARBA" id="ARBA00025743"/>
    </source>
</evidence>
<evidence type="ECO:0000259" key="5">
    <source>
        <dbReference type="PROSITE" id="PS50404"/>
    </source>
</evidence>
<dbReference type="PANTHER" id="PTHR11260:SF747">
    <property type="entry name" value="GLUTATHIONE TRANSFERASE"/>
    <property type="match status" value="1"/>
</dbReference>
<proteinExistence type="inferred from homology"/>
<organism evidence="7 8">
    <name type="scientific">Triticum turgidum subsp. durum</name>
    <name type="common">Durum wheat</name>
    <name type="synonym">Triticum durum</name>
    <dbReference type="NCBI Taxonomy" id="4567"/>
    <lineage>
        <taxon>Eukaryota</taxon>
        <taxon>Viridiplantae</taxon>
        <taxon>Streptophyta</taxon>
        <taxon>Embryophyta</taxon>
        <taxon>Tracheophyta</taxon>
        <taxon>Spermatophyta</taxon>
        <taxon>Magnoliopsida</taxon>
        <taxon>Liliopsida</taxon>
        <taxon>Poales</taxon>
        <taxon>Poaceae</taxon>
        <taxon>BOP clade</taxon>
        <taxon>Pooideae</taxon>
        <taxon>Triticodae</taxon>
        <taxon>Triticeae</taxon>
        <taxon>Triticinae</taxon>
        <taxon>Triticum</taxon>
    </lineage>
</organism>
<dbReference type="GO" id="GO:0006749">
    <property type="term" value="P:glutathione metabolic process"/>
    <property type="evidence" value="ECO:0007669"/>
    <property type="project" value="InterPro"/>
</dbReference>
<dbReference type="InterPro" id="IPR045074">
    <property type="entry name" value="GST_C_Tau"/>
</dbReference>
<comment type="catalytic activity">
    <reaction evidence="4">
        <text>RX + glutathione = an S-substituted glutathione + a halide anion + H(+)</text>
        <dbReference type="Rhea" id="RHEA:16437"/>
        <dbReference type="ChEBI" id="CHEBI:15378"/>
        <dbReference type="ChEBI" id="CHEBI:16042"/>
        <dbReference type="ChEBI" id="CHEBI:17792"/>
        <dbReference type="ChEBI" id="CHEBI:57925"/>
        <dbReference type="ChEBI" id="CHEBI:90779"/>
        <dbReference type="EC" id="2.5.1.18"/>
    </reaction>
</comment>
<dbReference type="OMA" id="FATLNTW"/>
<dbReference type="InterPro" id="IPR010987">
    <property type="entry name" value="Glutathione-S-Trfase_C-like"/>
</dbReference>
<dbReference type="Gene3D" id="3.40.30.10">
    <property type="entry name" value="Glutaredoxin"/>
    <property type="match status" value="1"/>
</dbReference>
<dbReference type="AlphaFoldDB" id="A0A9R0ZT75"/>
<protein>
    <recommendedName>
        <fullName evidence="1">glutathione transferase</fullName>
        <ecNumber evidence="1">2.5.1.18</ecNumber>
    </recommendedName>
</protein>
<accession>A0A9R0ZT75</accession>
<dbReference type="Gene3D" id="1.20.1050.10">
    <property type="match status" value="1"/>
</dbReference>
<dbReference type="InterPro" id="IPR036282">
    <property type="entry name" value="Glutathione-S-Trfase_C_sf"/>
</dbReference>
<dbReference type="SUPFAM" id="SSF52833">
    <property type="entry name" value="Thioredoxin-like"/>
    <property type="match status" value="1"/>
</dbReference>